<dbReference type="Gene3D" id="1.20.144.10">
    <property type="entry name" value="Phosphatidic acid phosphatase type 2/haloperoxidase"/>
    <property type="match status" value="1"/>
</dbReference>
<keyword evidence="7" id="KW-1185">Reference proteome</keyword>
<evidence type="ECO:0000259" key="5">
    <source>
        <dbReference type="SMART" id="SM00014"/>
    </source>
</evidence>
<dbReference type="Proteomes" id="UP001500359">
    <property type="component" value="Unassembled WGS sequence"/>
</dbReference>
<comment type="caution">
    <text evidence="6">The sequence shown here is derived from an EMBL/GenBank/DDBJ whole genome shotgun (WGS) entry which is preliminary data.</text>
</comment>
<dbReference type="InterPro" id="IPR036938">
    <property type="entry name" value="PAP2/HPO_sf"/>
</dbReference>
<keyword evidence="4" id="KW-1133">Transmembrane helix</keyword>
<dbReference type="RefSeq" id="WP_343857422.1">
    <property type="nucleotide sequence ID" value="NZ_BAAAFD010000002.1"/>
</dbReference>
<evidence type="ECO:0000313" key="6">
    <source>
        <dbReference type="EMBL" id="GAA0854667.1"/>
    </source>
</evidence>
<evidence type="ECO:0000256" key="3">
    <source>
        <dbReference type="ARBA" id="ARBA00047594"/>
    </source>
</evidence>
<feature type="transmembrane region" description="Helical" evidence="4">
    <location>
        <begin position="151"/>
        <end position="172"/>
    </location>
</feature>
<keyword evidence="4" id="KW-0812">Transmembrane</keyword>
<organism evidence="6 7">
    <name type="scientific">Aliiglaciecola litoralis</name>
    <dbReference type="NCBI Taxonomy" id="582857"/>
    <lineage>
        <taxon>Bacteria</taxon>
        <taxon>Pseudomonadati</taxon>
        <taxon>Pseudomonadota</taxon>
        <taxon>Gammaproteobacteria</taxon>
        <taxon>Alteromonadales</taxon>
        <taxon>Alteromonadaceae</taxon>
        <taxon>Aliiglaciecola</taxon>
    </lineage>
</organism>
<dbReference type="Pfam" id="PF01569">
    <property type="entry name" value="PAP2"/>
    <property type="match status" value="1"/>
</dbReference>
<dbReference type="InterPro" id="IPR000326">
    <property type="entry name" value="PAP2/HPO"/>
</dbReference>
<dbReference type="EMBL" id="BAAAFD010000002">
    <property type="protein sequence ID" value="GAA0854667.1"/>
    <property type="molecule type" value="Genomic_DNA"/>
</dbReference>
<sequence>MIIFGFVQLSSVVIAGSSAHIDEKILLMLRNEYDVSDPIGPMWVEEMMRDITAFGGVGILVAISLMVFSYLLLSGNHTLAWSFFVAITTGITVSFALKYGFTRPRPDLVPHGSYVYTSSFPSGHAMMSSLIYFTIAGMLAKVGFERRIKSYFFFVAVILTVAVGVSRVYLGVHWPTDVLAGWMTGTGWAMLSLFIVRYCRAKNWLQI</sequence>
<keyword evidence="4" id="KW-0472">Membrane</keyword>
<feature type="domain" description="Phosphatidic acid phosphatase type 2/haloperoxidase" evidence="5">
    <location>
        <begin position="79"/>
        <end position="193"/>
    </location>
</feature>
<dbReference type="SMART" id="SM00014">
    <property type="entry name" value="acidPPc"/>
    <property type="match status" value="1"/>
</dbReference>
<evidence type="ECO:0000256" key="4">
    <source>
        <dbReference type="SAM" id="Phobius"/>
    </source>
</evidence>
<gene>
    <name evidence="6" type="ORF">GCM10009114_11350</name>
</gene>
<evidence type="ECO:0000256" key="2">
    <source>
        <dbReference type="ARBA" id="ARBA00032707"/>
    </source>
</evidence>
<name>A0ABP3WUD8_9ALTE</name>
<dbReference type="PANTHER" id="PTHR14969:SF13">
    <property type="entry name" value="AT30094P"/>
    <property type="match status" value="1"/>
</dbReference>
<proteinExistence type="predicted"/>
<protein>
    <recommendedName>
        <fullName evidence="1">undecaprenyl-diphosphate phosphatase</fullName>
        <ecNumber evidence="1">3.6.1.27</ecNumber>
    </recommendedName>
    <alternativeName>
        <fullName evidence="2">Undecaprenyl pyrophosphate phosphatase</fullName>
    </alternativeName>
</protein>
<feature type="transmembrane region" description="Helical" evidence="4">
    <location>
        <begin position="51"/>
        <end position="73"/>
    </location>
</feature>
<reference evidence="7" key="1">
    <citation type="journal article" date="2019" name="Int. J. Syst. Evol. Microbiol.">
        <title>The Global Catalogue of Microorganisms (GCM) 10K type strain sequencing project: providing services to taxonomists for standard genome sequencing and annotation.</title>
        <authorList>
            <consortium name="The Broad Institute Genomics Platform"/>
            <consortium name="The Broad Institute Genome Sequencing Center for Infectious Disease"/>
            <person name="Wu L."/>
            <person name="Ma J."/>
        </authorList>
    </citation>
    <scope>NUCLEOTIDE SEQUENCE [LARGE SCALE GENOMIC DNA]</scope>
    <source>
        <strain evidence="7">JCM 15896</strain>
    </source>
</reference>
<evidence type="ECO:0000256" key="1">
    <source>
        <dbReference type="ARBA" id="ARBA00012374"/>
    </source>
</evidence>
<dbReference type="EC" id="3.6.1.27" evidence="1"/>
<dbReference type="SUPFAM" id="SSF48317">
    <property type="entry name" value="Acid phosphatase/Vanadium-dependent haloperoxidase"/>
    <property type="match status" value="1"/>
</dbReference>
<comment type="catalytic activity">
    <reaction evidence="3">
        <text>di-trans,octa-cis-undecaprenyl diphosphate + H2O = di-trans,octa-cis-undecaprenyl phosphate + phosphate + H(+)</text>
        <dbReference type="Rhea" id="RHEA:28094"/>
        <dbReference type="ChEBI" id="CHEBI:15377"/>
        <dbReference type="ChEBI" id="CHEBI:15378"/>
        <dbReference type="ChEBI" id="CHEBI:43474"/>
        <dbReference type="ChEBI" id="CHEBI:58405"/>
        <dbReference type="ChEBI" id="CHEBI:60392"/>
        <dbReference type="EC" id="3.6.1.27"/>
    </reaction>
</comment>
<accession>A0ABP3WUD8</accession>
<dbReference type="CDD" id="cd03392">
    <property type="entry name" value="PAP2_like_2"/>
    <property type="match status" value="1"/>
</dbReference>
<evidence type="ECO:0000313" key="7">
    <source>
        <dbReference type="Proteomes" id="UP001500359"/>
    </source>
</evidence>
<feature type="transmembrane region" description="Helical" evidence="4">
    <location>
        <begin position="121"/>
        <end position="139"/>
    </location>
</feature>
<feature type="transmembrane region" description="Helical" evidence="4">
    <location>
        <begin position="178"/>
        <end position="199"/>
    </location>
</feature>
<feature type="transmembrane region" description="Helical" evidence="4">
    <location>
        <begin position="80"/>
        <end position="101"/>
    </location>
</feature>
<dbReference type="PANTHER" id="PTHR14969">
    <property type="entry name" value="SPHINGOSINE-1-PHOSPHATE PHOSPHOHYDROLASE"/>
    <property type="match status" value="1"/>
</dbReference>